<organism evidence="1 2">
    <name type="scientific">Nepenthes gracilis</name>
    <name type="common">Slender pitcher plant</name>
    <dbReference type="NCBI Taxonomy" id="150966"/>
    <lineage>
        <taxon>Eukaryota</taxon>
        <taxon>Viridiplantae</taxon>
        <taxon>Streptophyta</taxon>
        <taxon>Embryophyta</taxon>
        <taxon>Tracheophyta</taxon>
        <taxon>Spermatophyta</taxon>
        <taxon>Magnoliopsida</taxon>
        <taxon>eudicotyledons</taxon>
        <taxon>Gunneridae</taxon>
        <taxon>Pentapetalae</taxon>
        <taxon>Caryophyllales</taxon>
        <taxon>Nepenthaceae</taxon>
        <taxon>Nepenthes</taxon>
    </lineage>
</organism>
<dbReference type="PANTHER" id="PTHR48165">
    <property type="entry name" value="BNAC03G44900D PROTEIN"/>
    <property type="match status" value="1"/>
</dbReference>
<dbReference type="EMBL" id="BSYO01000001">
    <property type="protein sequence ID" value="GMG98741.1"/>
    <property type="molecule type" value="Genomic_DNA"/>
</dbReference>
<comment type="caution">
    <text evidence="1">The sequence shown here is derived from an EMBL/GenBank/DDBJ whole genome shotgun (WGS) entry which is preliminary data.</text>
</comment>
<sequence>MLHRLAVLRRQIQGIRRSPKVADETMFAAHDDDGAGHAAHHLHQETERRGRAWHVFSAVYGIIRIPFSIIPCFSHHHGNGDYVADGMWVAGGTVSSSEMEHHLMVTESMRYVILL</sequence>
<accession>A0AAD3RVJ3</accession>
<gene>
    <name evidence="1" type="ORF">Nepgr_000581</name>
</gene>
<dbReference type="AlphaFoldDB" id="A0AAD3RVJ3"/>
<name>A0AAD3RVJ3_NEPGR</name>
<evidence type="ECO:0000313" key="1">
    <source>
        <dbReference type="EMBL" id="GMG98741.1"/>
    </source>
</evidence>
<dbReference type="Proteomes" id="UP001279734">
    <property type="component" value="Unassembled WGS sequence"/>
</dbReference>
<evidence type="ECO:0000313" key="2">
    <source>
        <dbReference type="Proteomes" id="UP001279734"/>
    </source>
</evidence>
<reference evidence="1" key="1">
    <citation type="submission" date="2023-05" db="EMBL/GenBank/DDBJ databases">
        <title>Nepenthes gracilis genome sequencing.</title>
        <authorList>
            <person name="Fukushima K."/>
        </authorList>
    </citation>
    <scope>NUCLEOTIDE SEQUENCE</scope>
    <source>
        <strain evidence="1">SING2019-196</strain>
    </source>
</reference>
<keyword evidence="2" id="KW-1185">Reference proteome</keyword>
<protein>
    <submittedName>
        <fullName evidence="1">Uncharacterized protein</fullName>
    </submittedName>
</protein>
<dbReference type="PANTHER" id="PTHR48165:SF1">
    <property type="entry name" value="TRANSMEMBRANE PROTEIN"/>
    <property type="match status" value="1"/>
</dbReference>
<proteinExistence type="predicted"/>